<dbReference type="InterPro" id="IPR002645">
    <property type="entry name" value="STAS_dom"/>
</dbReference>
<dbReference type="KEGG" id="nsn:EXE58_05185"/>
<sequence length="143" mass="15403">MSSLQDTHSLPNGSESLRIDTCVFRSVKVLTVAGEVDIGTEHELEGAICDALVDGAVVVDLHDVPFFSIGSLGMLLRCRRLGMQHGHPVVIASPDRQFVRLVNAAHLSPHLPCFGSLGVACARARQIDRARNPAPPRPPRPRG</sequence>
<dbReference type="InterPro" id="IPR058548">
    <property type="entry name" value="MlaB-like_STAS"/>
</dbReference>
<dbReference type="SUPFAM" id="SSF52091">
    <property type="entry name" value="SpoIIaa-like"/>
    <property type="match status" value="1"/>
</dbReference>
<dbReference type="RefSeq" id="WP_135266881.1">
    <property type="nucleotide sequence ID" value="NZ_CP038436.1"/>
</dbReference>
<dbReference type="Gene3D" id="3.30.750.24">
    <property type="entry name" value="STAS domain"/>
    <property type="match status" value="1"/>
</dbReference>
<feature type="domain" description="STAS" evidence="1">
    <location>
        <begin position="17"/>
        <end position="124"/>
    </location>
</feature>
<evidence type="ECO:0000313" key="2">
    <source>
        <dbReference type="EMBL" id="QBX54912.1"/>
    </source>
</evidence>
<accession>A0A4V1BM27</accession>
<name>A0A4V1BM27_9ACTN</name>
<dbReference type="InterPro" id="IPR036513">
    <property type="entry name" value="STAS_dom_sf"/>
</dbReference>
<dbReference type="Pfam" id="PF13466">
    <property type="entry name" value="STAS_2"/>
    <property type="match status" value="1"/>
</dbReference>
<reference evidence="2 3" key="1">
    <citation type="submission" date="2019-03" db="EMBL/GenBank/DDBJ databases">
        <title>Three New Species of Nocardioides, Nocardioides euryhalodurans sp. nov., Nocardioides seonyuensis sp. nov. and Nocardioides eburneoflavus sp. nov. Iolated from Soil.</title>
        <authorList>
            <person name="Roh S.G."/>
            <person name="Lee C."/>
            <person name="Kim M.-K."/>
            <person name="Kim S.B."/>
        </authorList>
    </citation>
    <scope>NUCLEOTIDE SEQUENCE [LARGE SCALE GENOMIC DNA]</scope>
    <source>
        <strain evidence="2 3">MMS17-SY207-3</strain>
    </source>
</reference>
<gene>
    <name evidence="2" type="ORF">EXE58_05185</name>
</gene>
<dbReference type="CDD" id="cd07043">
    <property type="entry name" value="STAS_anti-anti-sigma_factors"/>
    <property type="match status" value="1"/>
</dbReference>
<dbReference type="Proteomes" id="UP000294853">
    <property type="component" value="Chromosome"/>
</dbReference>
<organism evidence="2 3">
    <name type="scientific">Nocardioides seonyuensis</name>
    <dbReference type="NCBI Taxonomy" id="2518371"/>
    <lineage>
        <taxon>Bacteria</taxon>
        <taxon>Bacillati</taxon>
        <taxon>Actinomycetota</taxon>
        <taxon>Actinomycetes</taxon>
        <taxon>Propionibacteriales</taxon>
        <taxon>Nocardioidaceae</taxon>
        <taxon>Nocardioides</taxon>
    </lineage>
</organism>
<dbReference type="PROSITE" id="PS50801">
    <property type="entry name" value="STAS"/>
    <property type="match status" value="1"/>
</dbReference>
<dbReference type="AlphaFoldDB" id="A0A4V1BM27"/>
<proteinExistence type="predicted"/>
<keyword evidence="3" id="KW-1185">Reference proteome</keyword>
<protein>
    <submittedName>
        <fullName evidence="2">Anti-sigma factor antagonist</fullName>
    </submittedName>
</protein>
<evidence type="ECO:0000259" key="1">
    <source>
        <dbReference type="PROSITE" id="PS50801"/>
    </source>
</evidence>
<dbReference type="EMBL" id="CP038436">
    <property type="protein sequence ID" value="QBX54912.1"/>
    <property type="molecule type" value="Genomic_DNA"/>
</dbReference>
<evidence type="ECO:0000313" key="3">
    <source>
        <dbReference type="Proteomes" id="UP000294853"/>
    </source>
</evidence>